<gene>
    <name evidence="9" type="ORF">WG66_1879</name>
</gene>
<dbReference type="SUPFAM" id="SSF51905">
    <property type="entry name" value="FAD/NAD(P)-binding domain"/>
    <property type="match status" value="1"/>
</dbReference>
<name>A0A0W0GAD3_MONRR</name>
<dbReference type="GO" id="GO:0050661">
    <property type="term" value="F:NADP binding"/>
    <property type="evidence" value="ECO:0007669"/>
    <property type="project" value="InterPro"/>
</dbReference>
<dbReference type="Gene3D" id="3.50.50.60">
    <property type="entry name" value="FAD/NAD(P)-binding domain"/>
    <property type="match status" value="2"/>
</dbReference>
<dbReference type="Proteomes" id="UP000054988">
    <property type="component" value="Unassembled WGS sequence"/>
</dbReference>
<dbReference type="GO" id="GO:0004499">
    <property type="term" value="F:N,N-dimethylaniline monooxygenase activity"/>
    <property type="evidence" value="ECO:0007669"/>
    <property type="project" value="InterPro"/>
</dbReference>
<evidence type="ECO:0000256" key="4">
    <source>
        <dbReference type="ARBA" id="ARBA00022827"/>
    </source>
</evidence>
<evidence type="ECO:0000313" key="9">
    <source>
        <dbReference type="EMBL" id="KTB45532.1"/>
    </source>
</evidence>
<sequence length="185" mass="20090">MAENPQEFDVLIVGAGFEGVYTLHQTRNLGFSVKIFESGSDLGGIWFWNRYPDARVDSNIPLSNSRYQSYGKTGRGPSAFQAGPNSGSTSIKATDGHEARARFLVLCTGFAAKIYIPPIKGLDMFKGIYHHSSQWPEAGLDLRGKRVAAIGTGATGVQIIREIGPIVEHLAYAESLYSHAADKGR</sequence>
<evidence type="ECO:0000256" key="5">
    <source>
        <dbReference type="ARBA" id="ARBA00022857"/>
    </source>
</evidence>
<dbReference type="GO" id="GO:0050660">
    <property type="term" value="F:flavin adenine dinucleotide binding"/>
    <property type="evidence" value="ECO:0007669"/>
    <property type="project" value="InterPro"/>
</dbReference>
<dbReference type="EMBL" id="LATX01000668">
    <property type="protein sequence ID" value="KTB45532.1"/>
    <property type="molecule type" value="Genomic_DNA"/>
</dbReference>
<evidence type="ECO:0008006" key="11">
    <source>
        <dbReference type="Google" id="ProtNLM"/>
    </source>
</evidence>
<comment type="caution">
    <text evidence="9">The sequence shown here is derived from an EMBL/GenBank/DDBJ whole genome shotgun (WGS) entry which is preliminary data.</text>
</comment>
<dbReference type="InterPro" id="IPR050775">
    <property type="entry name" value="FAD-binding_Monooxygenases"/>
</dbReference>
<dbReference type="PRINTS" id="PR00419">
    <property type="entry name" value="ADXRDTASE"/>
</dbReference>
<evidence type="ECO:0000313" key="10">
    <source>
        <dbReference type="Proteomes" id="UP000054988"/>
    </source>
</evidence>
<evidence type="ECO:0000256" key="2">
    <source>
        <dbReference type="ARBA" id="ARBA00010139"/>
    </source>
</evidence>
<comment type="cofactor">
    <cofactor evidence="1">
        <name>FAD</name>
        <dbReference type="ChEBI" id="CHEBI:57692"/>
    </cofactor>
</comment>
<protein>
    <recommendedName>
        <fullName evidence="11">Cyclohexanone monooxygenase</fullName>
    </recommendedName>
</protein>
<keyword evidence="4" id="KW-0274">FAD</keyword>
<evidence type="ECO:0000256" key="6">
    <source>
        <dbReference type="ARBA" id="ARBA00023002"/>
    </source>
</evidence>
<evidence type="ECO:0000256" key="1">
    <source>
        <dbReference type="ARBA" id="ARBA00001974"/>
    </source>
</evidence>
<proteinExistence type="inferred from homology"/>
<keyword evidence="7" id="KW-0503">Monooxygenase</keyword>
<dbReference type="PANTHER" id="PTHR43098:SF3">
    <property type="entry name" value="L-ORNITHINE N(5)-MONOOXYGENASE-RELATED"/>
    <property type="match status" value="1"/>
</dbReference>
<organism evidence="9 10">
    <name type="scientific">Moniliophthora roreri</name>
    <name type="common">Frosty pod rot fungus</name>
    <name type="synonym">Monilia roreri</name>
    <dbReference type="NCBI Taxonomy" id="221103"/>
    <lineage>
        <taxon>Eukaryota</taxon>
        <taxon>Fungi</taxon>
        <taxon>Dikarya</taxon>
        <taxon>Basidiomycota</taxon>
        <taxon>Agaricomycotina</taxon>
        <taxon>Agaricomycetes</taxon>
        <taxon>Agaricomycetidae</taxon>
        <taxon>Agaricales</taxon>
        <taxon>Marasmiineae</taxon>
        <taxon>Marasmiaceae</taxon>
        <taxon>Moniliophthora</taxon>
    </lineage>
</organism>
<evidence type="ECO:0000256" key="3">
    <source>
        <dbReference type="ARBA" id="ARBA00022630"/>
    </source>
</evidence>
<dbReference type="Pfam" id="PF00743">
    <property type="entry name" value="FMO-like"/>
    <property type="match status" value="1"/>
</dbReference>
<accession>A0A0W0GAD3</accession>
<evidence type="ECO:0000256" key="8">
    <source>
        <dbReference type="SAM" id="MobiDB-lite"/>
    </source>
</evidence>
<dbReference type="InterPro" id="IPR020946">
    <property type="entry name" value="Flavin_mOase-like"/>
</dbReference>
<dbReference type="InterPro" id="IPR036188">
    <property type="entry name" value="FAD/NAD-bd_sf"/>
</dbReference>
<feature type="region of interest" description="Disordered" evidence="8">
    <location>
        <begin position="73"/>
        <end position="92"/>
    </location>
</feature>
<evidence type="ECO:0000256" key="7">
    <source>
        <dbReference type="ARBA" id="ARBA00023033"/>
    </source>
</evidence>
<keyword evidence="6" id="KW-0560">Oxidoreductase</keyword>
<keyword evidence="3" id="KW-0285">Flavoprotein</keyword>
<reference evidence="9 10" key="1">
    <citation type="submission" date="2015-12" db="EMBL/GenBank/DDBJ databases">
        <title>Draft genome sequence of Moniliophthora roreri, the causal agent of frosty pod rot of cacao.</title>
        <authorList>
            <person name="Aime M.C."/>
            <person name="Diaz-Valderrama J.R."/>
            <person name="Kijpornyongpan T."/>
            <person name="Phillips-Mora W."/>
        </authorList>
    </citation>
    <scope>NUCLEOTIDE SEQUENCE [LARGE SCALE GENOMIC DNA]</scope>
    <source>
        <strain evidence="9 10">MCA 2952</strain>
    </source>
</reference>
<feature type="compositionally biased region" description="Polar residues" evidence="8">
    <location>
        <begin position="83"/>
        <end position="92"/>
    </location>
</feature>
<dbReference type="AlphaFoldDB" id="A0A0W0GAD3"/>
<keyword evidence="5" id="KW-0521">NADP</keyword>
<comment type="similarity">
    <text evidence="2">Belongs to the FAD-binding monooxygenase family.</text>
</comment>
<dbReference type="Pfam" id="PF13450">
    <property type="entry name" value="NAD_binding_8"/>
    <property type="match status" value="1"/>
</dbReference>
<dbReference type="PANTHER" id="PTHR43098">
    <property type="entry name" value="L-ORNITHINE N(5)-MONOOXYGENASE-RELATED"/>
    <property type="match status" value="1"/>
</dbReference>